<dbReference type="AlphaFoldDB" id="A0A9Q3GCE5"/>
<name>A0A9Q3GCE5_9BASI</name>
<evidence type="ECO:0000313" key="6">
    <source>
        <dbReference type="Proteomes" id="UP000765509"/>
    </source>
</evidence>
<evidence type="ECO:0000256" key="2">
    <source>
        <dbReference type="PROSITE-ProRule" id="PRU00047"/>
    </source>
</evidence>
<dbReference type="InterPro" id="IPR036875">
    <property type="entry name" value="Znf_CCHC_sf"/>
</dbReference>
<evidence type="ECO:0000259" key="4">
    <source>
        <dbReference type="PROSITE" id="PS50158"/>
    </source>
</evidence>
<keyword evidence="2" id="KW-0863">Zinc-finger</keyword>
<reference evidence="5" key="1">
    <citation type="submission" date="2021-03" db="EMBL/GenBank/DDBJ databases">
        <title>Draft genome sequence of rust myrtle Austropuccinia psidii MF-1, a brazilian biotype.</title>
        <authorList>
            <person name="Quecine M.C."/>
            <person name="Pachon D.M.R."/>
            <person name="Bonatelli M.L."/>
            <person name="Correr F.H."/>
            <person name="Franceschini L.M."/>
            <person name="Leite T.F."/>
            <person name="Margarido G.R.A."/>
            <person name="Almeida C.A."/>
            <person name="Ferrarezi J.A."/>
            <person name="Labate C.A."/>
        </authorList>
    </citation>
    <scope>NUCLEOTIDE SEQUENCE</scope>
    <source>
        <strain evidence="5">MF-1</strain>
    </source>
</reference>
<dbReference type="EMBL" id="AVOT02000361">
    <property type="protein sequence ID" value="MBW0462488.1"/>
    <property type="molecule type" value="Genomic_DNA"/>
</dbReference>
<comment type="caution">
    <text evidence="5">The sequence shown here is derived from an EMBL/GenBank/DDBJ whole genome shotgun (WGS) entry which is preliminary data.</text>
</comment>
<organism evidence="5 6">
    <name type="scientific">Austropuccinia psidii MF-1</name>
    <dbReference type="NCBI Taxonomy" id="1389203"/>
    <lineage>
        <taxon>Eukaryota</taxon>
        <taxon>Fungi</taxon>
        <taxon>Dikarya</taxon>
        <taxon>Basidiomycota</taxon>
        <taxon>Pucciniomycotina</taxon>
        <taxon>Pucciniomycetes</taxon>
        <taxon>Pucciniales</taxon>
        <taxon>Sphaerophragmiaceae</taxon>
        <taxon>Austropuccinia</taxon>
    </lineage>
</organism>
<protein>
    <recommendedName>
        <fullName evidence="4">CCHC-type domain-containing protein</fullName>
    </recommendedName>
</protein>
<proteinExistence type="predicted"/>
<feature type="region of interest" description="Disordered" evidence="3">
    <location>
        <begin position="1"/>
        <end position="28"/>
    </location>
</feature>
<dbReference type="InterPro" id="IPR001878">
    <property type="entry name" value="Znf_CCHC"/>
</dbReference>
<dbReference type="GO" id="GO:0008270">
    <property type="term" value="F:zinc ion binding"/>
    <property type="evidence" value="ECO:0007669"/>
    <property type="project" value="UniProtKB-KW"/>
</dbReference>
<evidence type="ECO:0000256" key="1">
    <source>
        <dbReference type="ARBA" id="ARBA00022664"/>
    </source>
</evidence>
<dbReference type="SUPFAM" id="SSF57756">
    <property type="entry name" value="Retrovirus zinc finger-like domains"/>
    <property type="match status" value="1"/>
</dbReference>
<feature type="domain" description="CCHC-type" evidence="4">
    <location>
        <begin position="90"/>
        <end position="103"/>
    </location>
</feature>
<sequence length="187" mass="21848">MVQEPDNSKESKTPQTTARRTRAGSKIQVKPNLNSRLNFQHLSRCQEKDKYKEIFPIKGNSFREKHPFSIDHKDKPRKKVEEVTKKQNSCHNCGSTDHYANDCLKDKRKIYSIQQVPGEEIQEEDSKFDTMSEAIRENSDDDQDSKEELLVEYQEETKLEIKDIKLEARLPQDTAHTQWTDLASHTN</sequence>
<keyword evidence="1" id="KW-0507">mRNA processing</keyword>
<keyword evidence="2" id="KW-0862">Zinc</keyword>
<feature type="compositionally biased region" description="Basic and acidic residues" evidence="3">
    <location>
        <begin position="124"/>
        <end position="138"/>
    </location>
</feature>
<keyword evidence="6" id="KW-1185">Reference proteome</keyword>
<keyword evidence="2" id="KW-0479">Metal-binding</keyword>
<evidence type="ECO:0000313" key="5">
    <source>
        <dbReference type="EMBL" id="MBW0462488.1"/>
    </source>
</evidence>
<dbReference type="Gene3D" id="4.10.60.10">
    <property type="entry name" value="Zinc finger, CCHC-type"/>
    <property type="match status" value="1"/>
</dbReference>
<dbReference type="SMART" id="SM00343">
    <property type="entry name" value="ZnF_C2HC"/>
    <property type="match status" value="1"/>
</dbReference>
<dbReference type="Proteomes" id="UP000765509">
    <property type="component" value="Unassembled WGS sequence"/>
</dbReference>
<gene>
    <name evidence="5" type="ORF">O181_002203</name>
</gene>
<dbReference type="GO" id="GO:0003676">
    <property type="term" value="F:nucleic acid binding"/>
    <property type="evidence" value="ECO:0007669"/>
    <property type="project" value="InterPro"/>
</dbReference>
<feature type="compositionally biased region" description="Basic and acidic residues" evidence="3">
    <location>
        <begin position="1"/>
        <end position="12"/>
    </location>
</feature>
<feature type="region of interest" description="Disordered" evidence="3">
    <location>
        <begin position="116"/>
        <end position="148"/>
    </location>
</feature>
<accession>A0A9Q3GCE5</accession>
<dbReference type="Pfam" id="PF00098">
    <property type="entry name" value="zf-CCHC"/>
    <property type="match status" value="1"/>
</dbReference>
<evidence type="ECO:0000256" key="3">
    <source>
        <dbReference type="SAM" id="MobiDB-lite"/>
    </source>
</evidence>
<dbReference type="GO" id="GO:0006397">
    <property type="term" value="P:mRNA processing"/>
    <property type="evidence" value="ECO:0007669"/>
    <property type="project" value="UniProtKB-KW"/>
</dbReference>
<dbReference type="PROSITE" id="PS50158">
    <property type="entry name" value="ZF_CCHC"/>
    <property type="match status" value="1"/>
</dbReference>